<dbReference type="AlphaFoldDB" id="A0A532UNS9"/>
<proteinExistence type="predicted"/>
<comment type="caution">
    <text evidence="1">The sequence shown here is derived from an EMBL/GenBank/DDBJ whole genome shotgun (WGS) entry which is preliminary data.</text>
</comment>
<name>A0A532UNS9_UNCL8</name>
<dbReference type="EMBL" id="NJBN01000016">
    <property type="protein sequence ID" value="TKJ36595.1"/>
    <property type="molecule type" value="Genomic_DNA"/>
</dbReference>
<evidence type="ECO:0000313" key="2">
    <source>
        <dbReference type="Proteomes" id="UP000319619"/>
    </source>
</evidence>
<sequence length="191" mass="22611">MKSPHKKHFQDREAWRAWLQENHDSAPELWVIYFKKHTKKPTVQYVEAVEEAICFGWIDTKVKTIDAERYMQKYTPRKKNSAWSKLNKERALKMIAQGRMTDAGMAKIEEAKQNGRWDSAYTLNKNVEMPEDLKSALMKDENAWVNFSNFADGYKNDYIRYVVAAKRDDTRQRRIEKVVQRSVNNEKPGMM</sequence>
<dbReference type="Pfam" id="PF13376">
    <property type="entry name" value="OmdA"/>
    <property type="match status" value="1"/>
</dbReference>
<reference evidence="1 2" key="1">
    <citation type="submission" date="2017-06" db="EMBL/GenBank/DDBJ databases">
        <title>Novel microbial phyla capable of carbon fixation and sulfur reduction in deep-sea sediments.</title>
        <authorList>
            <person name="Huang J."/>
            <person name="Baker B."/>
            <person name="Wang Y."/>
        </authorList>
    </citation>
    <scope>NUCLEOTIDE SEQUENCE [LARGE SCALE GENOMIC DNA]</scope>
    <source>
        <strain evidence="1">B3_LCP</strain>
    </source>
</reference>
<gene>
    <name evidence="1" type="ORF">CEE37_15050</name>
</gene>
<accession>A0A532UNS9</accession>
<evidence type="ECO:0000313" key="1">
    <source>
        <dbReference type="EMBL" id="TKJ36595.1"/>
    </source>
</evidence>
<dbReference type="Proteomes" id="UP000319619">
    <property type="component" value="Unassembled WGS sequence"/>
</dbReference>
<organism evidence="1 2">
    <name type="scientific">candidate division LCP-89 bacterium B3_LCP</name>
    <dbReference type="NCBI Taxonomy" id="2012998"/>
    <lineage>
        <taxon>Bacteria</taxon>
        <taxon>Pseudomonadati</taxon>
        <taxon>Bacteria division LCP-89</taxon>
    </lineage>
</organism>
<protein>
    <recommendedName>
        <fullName evidence="3">Bacteriocin-protection protein</fullName>
    </recommendedName>
</protein>
<evidence type="ECO:0008006" key="3">
    <source>
        <dbReference type="Google" id="ProtNLM"/>
    </source>
</evidence>